<name>G2RGR8_THETT</name>
<feature type="compositionally biased region" description="Polar residues" evidence="2">
    <location>
        <begin position="153"/>
        <end position="162"/>
    </location>
</feature>
<evidence type="ECO:0000256" key="1">
    <source>
        <dbReference type="SAM" id="Coils"/>
    </source>
</evidence>
<dbReference type="Proteomes" id="UP000008181">
    <property type="component" value="Chromosome 6"/>
</dbReference>
<dbReference type="EMBL" id="CP003014">
    <property type="protein sequence ID" value="AEO71100.1"/>
    <property type="molecule type" value="Genomic_DNA"/>
</dbReference>
<reference evidence="3 4" key="1">
    <citation type="journal article" date="2011" name="Nat. Biotechnol.">
        <title>Comparative genomic analysis of the thermophilic biomass-degrading fungi Myceliophthora thermophila and Thielavia terrestris.</title>
        <authorList>
            <person name="Berka R.M."/>
            <person name="Grigoriev I.V."/>
            <person name="Otillar R."/>
            <person name="Salamov A."/>
            <person name="Grimwood J."/>
            <person name="Reid I."/>
            <person name="Ishmael N."/>
            <person name="John T."/>
            <person name="Darmond C."/>
            <person name="Moisan M.-C."/>
            <person name="Henrissat B."/>
            <person name="Coutinho P.M."/>
            <person name="Lombard V."/>
            <person name="Natvig D.O."/>
            <person name="Lindquist E."/>
            <person name="Schmutz J."/>
            <person name="Lucas S."/>
            <person name="Harris P."/>
            <person name="Powlowski J."/>
            <person name="Bellemare A."/>
            <person name="Taylor D."/>
            <person name="Butler G."/>
            <person name="de Vries R.P."/>
            <person name="Allijn I.E."/>
            <person name="van den Brink J."/>
            <person name="Ushinsky S."/>
            <person name="Storms R."/>
            <person name="Powell A.J."/>
            <person name="Paulsen I.T."/>
            <person name="Elbourne L.D.H."/>
            <person name="Baker S.E."/>
            <person name="Magnuson J."/>
            <person name="LaBoissiere S."/>
            <person name="Clutterbuck A.J."/>
            <person name="Martinez D."/>
            <person name="Wogulis M."/>
            <person name="de Leon A.L."/>
            <person name="Rey M.W."/>
            <person name="Tsang A."/>
        </authorList>
    </citation>
    <scope>NUCLEOTIDE SEQUENCE [LARGE SCALE GENOMIC DNA]</scope>
    <source>
        <strain evidence="4">ATCC 38088 / NRRL 8126</strain>
    </source>
</reference>
<keyword evidence="4" id="KW-1185">Reference proteome</keyword>
<feature type="region of interest" description="Disordered" evidence="2">
    <location>
        <begin position="453"/>
        <end position="525"/>
    </location>
</feature>
<feature type="compositionally biased region" description="Low complexity" evidence="2">
    <location>
        <begin position="164"/>
        <end position="177"/>
    </location>
</feature>
<gene>
    <name evidence="3" type="ORF">THITE_116446</name>
</gene>
<accession>G2RGR8</accession>
<feature type="region of interest" description="Disordered" evidence="2">
    <location>
        <begin position="1"/>
        <end position="125"/>
    </location>
</feature>
<organism evidence="3 4">
    <name type="scientific">Thermothielavioides terrestris (strain ATCC 38088 / NRRL 8126)</name>
    <name type="common">Thielavia terrestris</name>
    <dbReference type="NCBI Taxonomy" id="578455"/>
    <lineage>
        <taxon>Eukaryota</taxon>
        <taxon>Fungi</taxon>
        <taxon>Dikarya</taxon>
        <taxon>Ascomycota</taxon>
        <taxon>Pezizomycotina</taxon>
        <taxon>Sordariomycetes</taxon>
        <taxon>Sordariomycetidae</taxon>
        <taxon>Sordariales</taxon>
        <taxon>Chaetomiaceae</taxon>
        <taxon>Thermothielavioides</taxon>
        <taxon>Thermothielavioides terrestris</taxon>
    </lineage>
</organism>
<dbReference type="eggNOG" id="ENOG502T05Z">
    <property type="taxonomic scope" value="Eukaryota"/>
</dbReference>
<dbReference type="KEGG" id="ttt:THITE_116446"/>
<feature type="compositionally biased region" description="Low complexity" evidence="2">
    <location>
        <begin position="372"/>
        <end position="381"/>
    </location>
</feature>
<dbReference type="OrthoDB" id="4203839at2759"/>
<feature type="region of interest" description="Disordered" evidence="2">
    <location>
        <begin position="145"/>
        <end position="177"/>
    </location>
</feature>
<sequence>MAGTHAGRGSPAGSFDGNADEAGGGAPLYGWSPGRLASFAAEDGDSAREKNNKKMPTSVGTGEPADSAGHHHYRHSAGNQNPRVPSDRAIETAKVSMPPRSASRSTTQPTTAPIRQPSGPTSAATSVAPLAPAFSVAPGLSRSAYPGPRVAPSQRQSGQPTLTGAAAPLPSSAAAGGLPSQIESRIAMAGSTMDSVANAMRAMSLKAADEGLLPAQKNHRDQTCKLQARIWGLRQGMYRQPAVPTDFLASFDYDLQELVGNTVKMDQAVDTLAAELKNALADLDRVRELEATIQDLRREVEAWKQRHAECKHAATTMAARNEEDIRRIKHLTEQLRQSESARTILQQQVNNKRNLWLTLHDDPDERAAALSSLTRSATPLSGQTLAAPPGQGYMPSMMGSRPGSAGTFSSGFRSGGSSDRSGSIAHQGSRGSLHGGNFHFGVAQPFQGIPSSRSASAAAFHGPSQPWRRPSTATPITGSDLSSMGPAGGAAPLSRPPSGLHRGARVPATEETGSPKERKRTVPVSLVRADPKDTESIAWAEEFEGFFALVYGFCSSYFYDLPQMAPDWKAHIMSEADGGLWDYICGICQTNQDQTPGDHALRLLQDPESRTYLLQRLLLQHIVLSIFTYEGWKDYSDDIDDEMERLEKDLAAVKPTKSHERQAILDRRARLVAEMSEGSNAAAFKNYKVTQHHQQLKSMMAPFLPRRTGKNHNITNEAFFDLYTITTTAWELSAKLFRSRLTFQWTWTDVGVLFTADTQEPVDCPVDRLLLQHERWRVKLCATPAVTLRNDQGMTITIKNILKAGVLLMR</sequence>
<proteinExistence type="predicted"/>
<dbReference type="GeneID" id="11522059"/>
<feature type="compositionally biased region" description="Polar residues" evidence="2">
    <location>
        <begin position="471"/>
        <end position="482"/>
    </location>
</feature>
<feature type="coiled-coil region" evidence="1">
    <location>
        <begin position="269"/>
        <end position="348"/>
    </location>
</feature>
<feature type="compositionally biased region" description="Low complexity" evidence="2">
    <location>
        <begin position="403"/>
        <end position="423"/>
    </location>
</feature>
<feature type="region of interest" description="Disordered" evidence="2">
    <location>
        <begin position="372"/>
        <end position="439"/>
    </location>
</feature>
<evidence type="ECO:0000313" key="3">
    <source>
        <dbReference type="EMBL" id="AEO71100.1"/>
    </source>
</evidence>
<evidence type="ECO:0000313" key="4">
    <source>
        <dbReference type="Proteomes" id="UP000008181"/>
    </source>
</evidence>
<dbReference type="AlphaFoldDB" id="G2RGR8"/>
<dbReference type="RefSeq" id="XP_003657436.1">
    <property type="nucleotide sequence ID" value="XM_003657388.1"/>
</dbReference>
<protein>
    <submittedName>
        <fullName evidence="3">Uncharacterized protein</fullName>
    </submittedName>
</protein>
<feature type="compositionally biased region" description="Polar residues" evidence="2">
    <location>
        <begin position="102"/>
        <end position="125"/>
    </location>
</feature>
<dbReference type="HOGENOM" id="CLU_389789_0_0_1"/>
<evidence type="ECO:0000256" key="2">
    <source>
        <dbReference type="SAM" id="MobiDB-lite"/>
    </source>
</evidence>
<keyword evidence="1" id="KW-0175">Coiled coil</keyword>